<sequence>MKFSAVTLATILLSTAIAAPMAEAQPNAIALADSNLFLSWFGSNGFSNVLANIAGCTIGSNSQAFNCNSFGDRLVALGNRCQQGSYDQSCFANAKQQLLTLCGTVPNYGTPQCNSYLDIGNHLITIGQKYQCNLVKNLNWGTIGDCASLIEVIAPPPISHSSISSCGDQLISWGNYCKSNPGISEANLQIIMQGCSQLQIFTQGCAPSWNANKKYCALDFGNMLISYGNSCKSGSVPASSLPSINGCFQNLSPCF</sequence>
<gene>
    <name evidence="2" type="ORF">BABINDRAFT_163650</name>
</gene>
<dbReference type="EMBL" id="KV454441">
    <property type="protein sequence ID" value="ODQ77404.1"/>
    <property type="molecule type" value="Genomic_DNA"/>
</dbReference>
<evidence type="ECO:0000313" key="3">
    <source>
        <dbReference type="Proteomes" id="UP000094336"/>
    </source>
</evidence>
<dbReference type="Proteomes" id="UP000094336">
    <property type="component" value="Unassembled WGS sequence"/>
</dbReference>
<protein>
    <submittedName>
        <fullName evidence="2">Uncharacterized protein</fullName>
    </submittedName>
</protein>
<evidence type="ECO:0000313" key="2">
    <source>
        <dbReference type="EMBL" id="ODQ77404.1"/>
    </source>
</evidence>
<dbReference type="AlphaFoldDB" id="A0A1E3QIX5"/>
<dbReference type="GeneID" id="30147881"/>
<name>A0A1E3QIX5_9ASCO</name>
<organism evidence="2 3">
    <name type="scientific">Babjeviella inositovora NRRL Y-12698</name>
    <dbReference type="NCBI Taxonomy" id="984486"/>
    <lineage>
        <taxon>Eukaryota</taxon>
        <taxon>Fungi</taxon>
        <taxon>Dikarya</taxon>
        <taxon>Ascomycota</taxon>
        <taxon>Saccharomycotina</taxon>
        <taxon>Pichiomycetes</taxon>
        <taxon>Serinales incertae sedis</taxon>
        <taxon>Babjeviella</taxon>
    </lineage>
</organism>
<proteinExistence type="predicted"/>
<keyword evidence="3" id="KW-1185">Reference proteome</keyword>
<evidence type="ECO:0000256" key="1">
    <source>
        <dbReference type="SAM" id="SignalP"/>
    </source>
</evidence>
<feature type="chain" id="PRO_5009134259" evidence="1">
    <location>
        <begin position="25"/>
        <end position="255"/>
    </location>
</feature>
<reference evidence="3" key="1">
    <citation type="submission" date="2016-05" db="EMBL/GenBank/DDBJ databases">
        <title>Comparative genomics of biotechnologically important yeasts.</title>
        <authorList>
            <consortium name="DOE Joint Genome Institute"/>
            <person name="Riley R."/>
            <person name="Haridas S."/>
            <person name="Wolfe K.H."/>
            <person name="Lopes M.R."/>
            <person name="Hittinger C.T."/>
            <person name="Goker M."/>
            <person name="Salamov A."/>
            <person name="Wisecaver J."/>
            <person name="Long T.M."/>
            <person name="Aerts A.L."/>
            <person name="Barry K."/>
            <person name="Choi C."/>
            <person name="Clum A."/>
            <person name="Coughlan A.Y."/>
            <person name="Deshpande S."/>
            <person name="Douglass A.P."/>
            <person name="Hanson S.J."/>
            <person name="Klenk H.-P."/>
            <person name="Labutti K."/>
            <person name="Lapidus A."/>
            <person name="Lindquist E."/>
            <person name="Lipzen A."/>
            <person name="Meier-Kolthoff J.P."/>
            <person name="Ohm R.A."/>
            <person name="Otillar R.P."/>
            <person name="Pangilinan J."/>
            <person name="Peng Y."/>
            <person name="Rokas A."/>
            <person name="Rosa C.A."/>
            <person name="Scheuner C."/>
            <person name="Sibirny A.A."/>
            <person name="Slot J.C."/>
            <person name="Stielow J.B."/>
            <person name="Sun H."/>
            <person name="Kurtzman C.P."/>
            <person name="Blackwell M."/>
            <person name="Grigoriev I.V."/>
            <person name="Jeffries T.W."/>
        </authorList>
    </citation>
    <scope>NUCLEOTIDE SEQUENCE [LARGE SCALE GENOMIC DNA]</scope>
    <source>
        <strain evidence="3">NRRL Y-12698</strain>
    </source>
</reference>
<accession>A0A1E3QIX5</accession>
<dbReference type="RefSeq" id="XP_018982732.1">
    <property type="nucleotide sequence ID" value="XM_019130028.1"/>
</dbReference>
<keyword evidence="1" id="KW-0732">Signal</keyword>
<feature type="signal peptide" evidence="1">
    <location>
        <begin position="1"/>
        <end position="24"/>
    </location>
</feature>